<proteinExistence type="predicted"/>
<reference evidence="1 2" key="1">
    <citation type="submission" date="2020-08" db="EMBL/GenBank/DDBJ databases">
        <title>Genemic of Streptomyces polyaspartic.</title>
        <authorList>
            <person name="Liu W."/>
        </authorList>
    </citation>
    <scope>NUCLEOTIDE SEQUENCE [LARGE SCALE GENOMIC DNA]</scope>
    <source>
        <strain evidence="1 2">TRM66268-LWL</strain>
    </source>
</reference>
<dbReference type="EMBL" id="JACTVJ010000011">
    <property type="protein sequence ID" value="MBC9715551.1"/>
    <property type="molecule type" value="Genomic_DNA"/>
</dbReference>
<name>A0ABR7SJ75_9ACTN</name>
<dbReference type="Gene3D" id="3.90.1200.10">
    <property type="match status" value="1"/>
</dbReference>
<gene>
    <name evidence="1" type="ORF">H9Y04_23665</name>
</gene>
<dbReference type="InterPro" id="IPR006748">
    <property type="entry name" value="NH2Glyco/OHUrea_AB-resist_kin"/>
</dbReference>
<organism evidence="1 2">
    <name type="scientific">Streptomyces polyasparticus</name>
    <dbReference type="NCBI Taxonomy" id="2767826"/>
    <lineage>
        <taxon>Bacteria</taxon>
        <taxon>Bacillati</taxon>
        <taxon>Actinomycetota</taxon>
        <taxon>Actinomycetes</taxon>
        <taxon>Kitasatosporales</taxon>
        <taxon>Streptomycetaceae</taxon>
        <taxon>Streptomyces</taxon>
    </lineage>
</organism>
<accession>A0ABR7SJ75</accession>
<dbReference type="Proteomes" id="UP000642284">
    <property type="component" value="Unassembled WGS sequence"/>
</dbReference>
<dbReference type="InterPro" id="IPR011009">
    <property type="entry name" value="Kinase-like_dom_sf"/>
</dbReference>
<keyword evidence="2" id="KW-1185">Reference proteome</keyword>
<dbReference type="RefSeq" id="WP_187815994.1">
    <property type="nucleotide sequence ID" value="NZ_JACTVJ010000011.1"/>
</dbReference>
<dbReference type="SUPFAM" id="SSF56112">
    <property type="entry name" value="Protein kinase-like (PK-like)"/>
    <property type="match status" value="1"/>
</dbReference>
<protein>
    <submittedName>
        <fullName evidence="1">Phosphotransferase</fullName>
    </submittedName>
</protein>
<evidence type="ECO:0000313" key="1">
    <source>
        <dbReference type="EMBL" id="MBC9715551.1"/>
    </source>
</evidence>
<sequence>MEIPAIARSKALSLGERGREWIDSLPVLVRDIERAWAVTVGEPLVGGTAAYVARVRTSYGEDAVLKLAVPDDGFAGQARALRLARGQGYVRLLRHDEGRNALLLEALGDPLDQLAGAEEQLDVLAALLQQAWAVPLPPADGPFENKARSLYELVNRLWHELGRPCPEPVVAKALAYAERRARFGPGDCVLVHGDPHPGNALRTLTPREGAGTGYVFVDPEGFLAPPAYDLGVVLREWCAELLAAQDPVRLARGYCARLAAATGEDETAVWEWGFLERVSSGLYCLAHGAPEIGRPFLQTAGLLVREG</sequence>
<evidence type="ECO:0000313" key="2">
    <source>
        <dbReference type="Proteomes" id="UP000642284"/>
    </source>
</evidence>
<dbReference type="Pfam" id="PF04655">
    <property type="entry name" value="APH_6_hur"/>
    <property type="match status" value="1"/>
</dbReference>
<comment type="caution">
    <text evidence="1">The sequence shown here is derived from an EMBL/GenBank/DDBJ whole genome shotgun (WGS) entry which is preliminary data.</text>
</comment>